<name>A0A8J7KJ42_9ACTN</name>
<proteinExistence type="predicted"/>
<dbReference type="SUPFAM" id="SSF140453">
    <property type="entry name" value="EsxAB dimer-like"/>
    <property type="match status" value="1"/>
</dbReference>
<organism evidence="2 3">
    <name type="scientific">Longispora fulva</name>
    <dbReference type="NCBI Taxonomy" id="619741"/>
    <lineage>
        <taxon>Bacteria</taxon>
        <taxon>Bacillati</taxon>
        <taxon>Actinomycetota</taxon>
        <taxon>Actinomycetes</taxon>
        <taxon>Micromonosporales</taxon>
        <taxon>Micromonosporaceae</taxon>
        <taxon>Longispora</taxon>
    </lineage>
</organism>
<protein>
    <submittedName>
        <fullName evidence="2">Uncharacterized protein YukE</fullName>
    </submittedName>
</protein>
<feature type="region of interest" description="Disordered" evidence="1">
    <location>
        <begin position="94"/>
        <end position="117"/>
    </location>
</feature>
<sequence>MRDRETAGGQTVVDPGALRQLGGEVSGAAAAVGNAHSKAQHRLAATEQATGSQALDAARTAATRWYTTLATTASRLATAGTNLTAAANAYDQADTRAADHHRQLHQLLDPDTGRPQR</sequence>
<evidence type="ECO:0000313" key="3">
    <source>
        <dbReference type="Proteomes" id="UP000622552"/>
    </source>
</evidence>
<dbReference type="Gene3D" id="1.10.287.1060">
    <property type="entry name" value="ESAT-6-like"/>
    <property type="match status" value="1"/>
</dbReference>
<dbReference type="EMBL" id="JADOUF010000001">
    <property type="protein sequence ID" value="MBG6136519.1"/>
    <property type="molecule type" value="Genomic_DNA"/>
</dbReference>
<reference evidence="2" key="1">
    <citation type="submission" date="2020-11" db="EMBL/GenBank/DDBJ databases">
        <title>Sequencing the genomes of 1000 actinobacteria strains.</title>
        <authorList>
            <person name="Klenk H.-P."/>
        </authorList>
    </citation>
    <scope>NUCLEOTIDE SEQUENCE</scope>
    <source>
        <strain evidence="2">DSM 45356</strain>
    </source>
</reference>
<evidence type="ECO:0000313" key="2">
    <source>
        <dbReference type="EMBL" id="MBG6136519.1"/>
    </source>
</evidence>
<dbReference type="AlphaFoldDB" id="A0A8J7KJ42"/>
<evidence type="ECO:0000256" key="1">
    <source>
        <dbReference type="SAM" id="MobiDB-lite"/>
    </source>
</evidence>
<keyword evidence="3" id="KW-1185">Reference proteome</keyword>
<dbReference type="RefSeq" id="WP_197003482.1">
    <property type="nucleotide sequence ID" value="NZ_BONS01000015.1"/>
</dbReference>
<gene>
    <name evidence="2" type="ORF">IW245_002713</name>
</gene>
<comment type="caution">
    <text evidence="2">The sequence shown here is derived from an EMBL/GenBank/DDBJ whole genome shotgun (WGS) entry which is preliminary data.</text>
</comment>
<dbReference type="Proteomes" id="UP000622552">
    <property type="component" value="Unassembled WGS sequence"/>
</dbReference>
<dbReference type="InterPro" id="IPR036689">
    <property type="entry name" value="ESAT-6-like_sf"/>
</dbReference>
<accession>A0A8J7KJ42</accession>